<proteinExistence type="predicted"/>
<dbReference type="InterPro" id="IPR007527">
    <property type="entry name" value="Znf_SWIM"/>
</dbReference>
<evidence type="ECO:0000256" key="1">
    <source>
        <dbReference type="PROSITE-ProRule" id="PRU00325"/>
    </source>
</evidence>
<accession>A0ABY6PSQ2</accession>
<keyword evidence="5" id="KW-1185">Reference proteome</keyword>
<keyword evidence="1" id="KW-0863">Zinc-finger</keyword>
<dbReference type="RefSeq" id="WP_265541981.1">
    <property type="nucleotide sequence ID" value="NZ_CP098740.1"/>
</dbReference>
<organism evidence="4 5">
    <name type="scientific">Streptomyces drozdowiczii</name>
    <dbReference type="NCBI Taxonomy" id="202862"/>
    <lineage>
        <taxon>Bacteria</taxon>
        <taxon>Bacillati</taxon>
        <taxon>Actinomycetota</taxon>
        <taxon>Actinomycetes</taxon>
        <taxon>Kitasatosporales</taxon>
        <taxon>Streptomycetaceae</taxon>
        <taxon>Streptomyces</taxon>
    </lineage>
</organism>
<protein>
    <submittedName>
        <fullName evidence="4">SWIM zinc finger family protein</fullName>
    </submittedName>
</protein>
<name>A0ABY6PSQ2_9ACTN</name>
<keyword evidence="1" id="KW-0862">Zinc</keyword>
<evidence type="ECO:0000313" key="5">
    <source>
        <dbReference type="Proteomes" id="UP001164963"/>
    </source>
</evidence>
<sequence length="508" mass="51950">MLLTDGGEPLADAASAARWTVEQVLALAPDDASRKAGNKLGAAGSWSETGCEATGAVWGLCKGSGSKPYRTVVDTTGPAYKCSCPSRKFPCKHALGLLLLRAADEAAVPAGSPPDWAREWLTGRRARAEAKARPAGGDGTSGPADPEAARKRAEKRAERIGGGARELEQRLTDLLRGGLAAAEQAGYGLWEETAARMVDAQAPGLAGRVRELGAVPASGPGWPVRLLEECALLHLLDSAWLGRDRLPPALAATVRTRVGLPASPEGPPVRDRWLVLAQYDTPEGKIVTRRIWLYGEESGRTALLLSFGAAGRSPAQALPVGVTIDAGLTPHPGSGQLRAELGECFGVPEPAVAPPPGVTVTEAIAAYGRALGDDPWAESWPVVLRDVIPVPSPDGWQLVDAEGREALPVAPAALNRPSLWKLVAVSGGNPLTVFGECGHRGFDPLAAWTSGAAAGGAVVAGSAGRGASGASAGSVAAAPTAVDASLSRAGTGVSVPIPPGGIETVTLI</sequence>
<keyword evidence="1" id="KW-0479">Metal-binding</keyword>
<dbReference type="Pfam" id="PF04434">
    <property type="entry name" value="SWIM"/>
    <property type="match status" value="1"/>
</dbReference>
<dbReference type="Proteomes" id="UP001164963">
    <property type="component" value="Chromosome"/>
</dbReference>
<reference evidence="4" key="1">
    <citation type="journal article" date="2022" name="Front. Microbiol.">
        <title>Mirubactin C rescues the lethal effect of cell wall biosynthesis mutations in Bacillus subtilis.</title>
        <authorList>
            <person name="Kepplinger B."/>
            <person name="Wen X."/>
            <person name="Tyler A.R."/>
            <person name="Kim B.Y."/>
            <person name="Brown J."/>
            <person name="Banks P."/>
            <person name="Dashti Y."/>
            <person name="Mackenzie E.S."/>
            <person name="Wills C."/>
            <person name="Kawai Y."/>
            <person name="Waldron K.J."/>
            <person name="Allenby N.E.E."/>
            <person name="Wu L.J."/>
            <person name="Hall M.J."/>
            <person name="Errington J."/>
        </authorList>
    </citation>
    <scope>NUCLEOTIDE SEQUENCE</scope>
    <source>
        <strain evidence="4">MDA8-470</strain>
    </source>
</reference>
<gene>
    <name evidence="4" type="ORF">NEH16_12135</name>
</gene>
<evidence type="ECO:0000313" key="4">
    <source>
        <dbReference type="EMBL" id="UZK54781.1"/>
    </source>
</evidence>
<feature type="region of interest" description="Disordered" evidence="2">
    <location>
        <begin position="125"/>
        <end position="163"/>
    </location>
</feature>
<feature type="compositionally biased region" description="Basic and acidic residues" evidence="2">
    <location>
        <begin position="147"/>
        <end position="163"/>
    </location>
</feature>
<evidence type="ECO:0000259" key="3">
    <source>
        <dbReference type="PROSITE" id="PS50966"/>
    </source>
</evidence>
<dbReference type="PROSITE" id="PS50966">
    <property type="entry name" value="ZF_SWIM"/>
    <property type="match status" value="1"/>
</dbReference>
<evidence type="ECO:0000256" key="2">
    <source>
        <dbReference type="SAM" id="MobiDB-lite"/>
    </source>
</evidence>
<feature type="domain" description="SWIM-type" evidence="3">
    <location>
        <begin position="69"/>
        <end position="102"/>
    </location>
</feature>
<dbReference type="EMBL" id="CP098740">
    <property type="protein sequence ID" value="UZK54781.1"/>
    <property type="molecule type" value="Genomic_DNA"/>
</dbReference>